<evidence type="ECO:0000313" key="5">
    <source>
        <dbReference type="Proteomes" id="UP000249723"/>
    </source>
</evidence>
<dbReference type="Gene3D" id="1.20.1280.50">
    <property type="match status" value="1"/>
</dbReference>
<feature type="repeat" description="WD" evidence="1">
    <location>
        <begin position="623"/>
        <end position="637"/>
    </location>
</feature>
<evidence type="ECO:0000256" key="1">
    <source>
        <dbReference type="PROSITE-ProRule" id="PRU00221"/>
    </source>
</evidence>
<dbReference type="SMART" id="SM00320">
    <property type="entry name" value="WD40"/>
    <property type="match status" value="2"/>
</dbReference>
<dbReference type="EMBL" id="FMWP01000015">
    <property type="protein sequence ID" value="SCZ91264.1"/>
    <property type="molecule type" value="Genomic_DNA"/>
</dbReference>
<dbReference type="PROSITE" id="PS50181">
    <property type="entry name" value="FBOX"/>
    <property type="match status" value="1"/>
</dbReference>
<feature type="region of interest" description="Disordered" evidence="2">
    <location>
        <begin position="1"/>
        <end position="76"/>
    </location>
</feature>
<dbReference type="OrthoDB" id="3219396at2759"/>
<dbReference type="Proteomes" id="UP000249723">
    <property type="component" value="Unassembled WGS sequence"/>
</dbReference>
<reference evidence="5" key="1">
    <citation type="submission" date="2016-10" db="EMBL/GenBank/DDBJ databases">
        <authorList>
            <person name="Jeantristanb JTB J.-T."/>
            <person name="Ricardo R."/>
        </authorList>
    </citation>
    <scope>NUCLEOTIDE SEQUENCE [LARGE SCALE GENOMIC DNA]</scope>
</reference>
<feature type="compositionally biased region" description="Polar residues" evidence="2">
    <location>
        <begin position="203"/>
        <end position="214"/>
    </location>
</feature>
<keyword evidence="1" id="KW-0853">WD repeat</keyword>
<evidence type="ECO:0000256" key="2">
    <source>
        <dbReference type="SAM" id="MobiDB-lite"/>
    </source>
</evidence>
<keyword evidence="5" id="KW-1185">Reference proteome</keyword>
<dbReference type="SUPFAM" id="SSF81383">
    <property type="entry name" value="F-box domain"/>
    <property type="match status" value="1"/>
</dbReference>
<dbReference type="InterPro" id="IPR036322">
    <property type="entry name" value="WD40_repeat_dom_sf"/>
</dbReference>
<accession>A0A2X0KSX8</accession>
<dbReference type="InterPro" id="IPR015943">
    <property type="entry name" value="WD40/YVTN_repeat-like_dom_sf"/>
</dbReference>
<feature type="compositionally biased region" description="Basic residues" evidence="2">
    <location>
        <begin position="37"/>
        <end position="52"/>
    </location>
</feature>
<organism evidence="4 5">
    <name type="scientific">Microbotryum saponariae</name>
    <dbReference type="NCBI Taxonomy" id="289078"/>
    <lineage>
        <taxon>Eukaryota</taxon>
        <taxon>Fungi</taxon>
        <taxon>Dikarya</taxon>
        <taxon>Basidiomycota</taxon>
        <taxon>Pucciniomycotina</taxon>
        <taxon>Microbotryomycetes</taxon>
        <taxon>Microbotryales</taxon>
        <taxon>Microbotryaceae</taxon>
        <taxon>Microbotryum</taxon>
    </lineage>
</organism>
<dbReference type="PROSITE" id="PS50082">
    <property type="entry name" value="WD_REPEATS_2"/>
    <property type="match status" value="1"/>
</dbReference>
<dbReference type="Pfam" id="PF12937">
    <property type="entry name" value="F-box-like"/>
    <property type="match status" value="1"/>
</dbReference>
<dbReference type="STRING" id="289078.A0A2X0KSX8"/>
<dbReference type="InterPro" id="IPR001680">
    <property type="entry name" value="WD40_rpt"/>
</dbReference>
<gene>
    <name evidence="4" type="ORF">BZ3500_MVSOF-1268-A1-R1_CHR1-2G01294</name>
</gene>
<dbReference type="SUPFAM" id="SSF50978">
    <property type="entry name" value="WD40 repeat-like"/>
    <property type="match status" value="1"/>
</dbReference>
<feature type="domain" description="F-box" evidence="3">
    <location>
        <begin position="92"/>
        <end position="138"/>
    </location>
</feature>
<sequence length="735" mass="80237">MVKLKRARSRSPSPSLDREQSGGNDDAGSASTSTSTSKRRNRHQRLRFKQHQHAPATPATASSTASSTAATHRRRAAAPIAPVPLTILPTLPTLEGSLAEEIVLRCLSYLDVHDVLNLATVSSGWCRLTHDNQLWKQLYTRTYAPSATSHTSSTASFSRPWKDLYKISFNWRRGHARTSVLRSSVRKAILPPLPLTIDDPNEGSHTTGAGTETPLNRPHPRVVRPFAYPPTATARSRVSPNSALQSNTLVQFYRNIYFIGSRSTHPSSVIPPVQVQQALPDGSTLLLGEIISPNLFASYQQSSAGFRPAVSITSIQLDEAPNTSFDTSHQVELAVFLSTGQFSLFSVTLPNSTAPFEWQEVHTSPLTTASTMAQSFDPVVLARYHGALLATCSRSFVLRFYHVIRRPAADTFGGSLVIEASDRLQTTESWAPASLSLEKLPDPFVLDTYDYRKRSKASSLPQAFKLVLAYATPIFPDSWSVGVQQFEVTLTPHHDAMNLSGIMIKSQHAVARLAAGMFASPTYPHPSSSRASLVTAIEHLGDHVVISRADNTLDVYLLTADPKTKQLGIQHIKTLFGHTARVSSLALVPGTGDRVSAAAPATSSTLRTAREHDLRNSVSAGQVVSASEDGKVKIWNLGPPCRDSKRSTSVVSSAPIDVTETEHTSLSSEESKDRAPGVLTWVQLASKRSQRQRETVVRVALDMEKIVTVVRRRGRAGNGDEADGEEEMIRILRFD</sequence>
<feature type="region of interest" description="Disordered" evidence="2">
    <location>
        <begin position="642"/>
        <end position="672"/>
    </location>
</feature>
<dbReference type="PANTHER" id="PTHR46731">
    <property type="entry name" value="F-BOX ONLY PROTEIN 15"/>
    <property type="match status" value="1"/>
</dbReference>
<name>A0A2X0KSX8_9BASI</name>
<dbReference type="InterPro" id="IPR036047">
    <property type="entry name" value="F-box-like_dom_sf"/>
</dbReference>
<evidence type="ECO:0000259" key="3">
    <source>
        <dbReference type="PROSITE" id="PS50181"/>
    </source>
</evidence>
<evidence type="ECO:0000313" key="4">
    <source>
        <dbReference type="EMBL" id="SCZ91264.1"/>
    </source>
</evidence>
<feature type="region of interest" description="Disordered" evidence="2">
    <location>
        <begin position="196"/>
        <end position="220"/>
    </location>
</feature>
<proteinExistence type="predicted"/>
<dbReference type="AlphaFoldDB" id="A0A2X0KSX8"/>
<dbReference type="InterPro" id="IPR001810">
    <property type="entry name" value="F-box_dom"/>
</dbReference>
<protein>
    <submittedName>
        <fullName evidence="4">BZ3500_MvSof-1268-A1-R1_Chr1-2g01294 protein</fullName>
    </submittedName>
</protein>
<dbReference type="SMART" id="SM00256">
    <property type="entry name" value="FBOX"/>
    <property type="match status" value="1"/>
</dbReference>
<dbReference type="GO" id="GO:0019005">
    <property type="term" value="C:SCF ubiquitin ligase complex"/>
    <property type="evidence" value="ECO:0007669"/>
    <property type="project" value="TreeGrafter"/>
</dbReference>
<feature type="compositionally biased region" description="Low complexity" evidence="2">
    <location>
        <begin position="54"/>
        <end position="70"/>
    </location>
</feature>
<dbReference type="PANTHER" id="PTHR46731:SF1">
    <property type="entry name" value="F-BOX ONLY PROTEIN 15"/>
    <property type="match status" value="1"/>
</dbReference>
<dbReference type="Gene3D" id="2.130.10.10">
    <property type="entry name" value="YVTN repeat-like/Quinoprotein amine dehydrogenase"/>
    <property type="match status" value="1"/>
</dbReference>
<dbReference type="Pfam" id="PF25499">
    <property type="entry name" value="Beta-prop_pof12"/>
    <property type="match status" value="1"/>
</dbReference>